<dbReference type="AlphaFoldDB" id="A0A9P1EEY7"/>
<organism evidence="2 3">
    <name type="scientific">Cuscuta europaea</name>
    <name type="common">European dodder</name>
    <dbReference type="NCBI Taxonomy" id="41803"/>
    <lineage>
        <taxon>Eukaryota</taxon>
        <taxon>Viridiplantae</taxon>
        <taxon>Streptophyta</taxon>
        <taxon>Embryophyta</taxon>
        <taxon>Tracheophyta</taxon>
        <taxon>Spermatophyta</taxon>
        <taxon>Magnoliopsida</taxon>
        <taxon>eudicotyledons</taxon>
        <taxon>Gunneridae</taxon>
        <taxon>Pentapetalae</taxon>
        <taxon>asterids</taxon>
        <taxon>lamiids</taxon>
        <taxon>Solanales</taxon>
        <taxon>Convolvulaceae</taxon>
        <taxon>Cuscuteae</taxon>
        <taxon>Cuscuta</taxon>
        <taxon>Cuscuta subgen. Cuscuta</taxon>
    </lineage>
</organism>
<feature type="transmembrane region" description="Helical" evidence="1">
    <location>
        <begin position="103"/>
        <end position="122"/>
    </location>
</feature>
<keyword evidence="3" id="KW-1185">Reference proteome</keyword>
<name>A0A9P1EEY7_CUSEU</name>
<evidence type="ECO:0000313" key="3">
    <source>
        <dbReference type="Proteomes" id="UP001152484"/>
    </source>
</evidence>
<reference evidence="2" key="1">
    <citation type="submission" date="2022-07" db="EMBL/GenBank/DDBJ databases">
        <authorList>
            <person name="Macas J."/>
            <person name="Novak P."/>
            <person name="Neumann P."/>
        </authorList>
    </citation>
    <scope>NUCLEOTIDE SEQUENCE</scope>
</reference>
<keyword evidence="1" id="KW-0472">Membrane</keyword>
<comment type="caution">
    <text evidence="2">The sequence shown here is derived from an EMBL/GenBank/DDBJ whole genome shotgun (WGS) entry which is preliminary data.</text>
</comment>
<protein>
    <submittedName>
        <fullName evidence="2">Uncharacterized protein</fullName>
    </submittedName>
</protein>
<proteinExistence type="predicted"/>
<dbReference type="Proteomes" id="UP001152484">
    <property type="component" value="Unassembled WGS sequence"/>
</dbReference>
<keyword evidence="1" id="KW-1133">Transmembrane helix</keyword>
<dbReference type="EMBL" id="CAMAPE010000038">
    <property type="protein sequence ID" value="CAH9100784.1"/>
    <property type="molecule type" value="Genomic_DNA"/>
</dbReference>
<accession>A0A9P1EEY7</accession>
<keyword evidence="1" id="KW-0812">Transmembrane</keyword>
<evidence type="ECO:0000256" key="1">
    <source>
        <dbReference type="SAM" id="Phobius"/>
    </source>
</evidence>
<evidence type="ECO:0000313" key="2">
    <source>
        <dbReference type="EMBL" id="CAH9100784.1"/>
    </source>
</evidence>
<sequence length="126" mass="14496">MELSRCQFAGQDVDVGIYLQMELSSRPRRGSSLRRMELSQVRAMCGFFAWKEDIKIPEREHPTPWVEEVKKQMYDLREDVIHGHGEVGHLKVLVQSGIEEIKIVKCILIAIIVAMCLFLSLVQGRN</sequence>
<gene>
    <name evidence="2" type="ORF">CEURO_LOCUS15107</name>
</gene>